<dbReference type="Gene3D" id="1.25.10.10">
    <property type="entry name" value="Leucine-rich Repeat Variant"/>
    <property type="match status" value="1"/>
</dbReference>
<dbReference type="GO" id="GO:0005737">
    <property type="term" value="C:cytoplasm"/>
    <property type="evidence" value="ECO:0007669"/>
    <property type="project" value="UniProtKB-SubCell"/>
</dbReference>
<evidence type="ECO:0000256" key="9">
    <source>
        <dbReference type="PROSITE-ProRule" id="PRU00103"/>
    </source>
</evidence>
<dbReference type="SUPFAM" id="SSF48371">
    <property type="entry name" value="ARM repeat"/>
    <property type="match status" value="2"/>
</dbReference>
<evidence type="ECO:0000256" key="7">
    <source>
        <dbReference type="ARBA" id="ARBA00022990"/>
    </source>
</evidence>
<dbReference type="Pfam" id="PF25780">
    <property type="entry name" value="TPR_IPO5"/>
    <property type="match status" value="1"/>
</dbReference>
<dbReference type="EMBL" id="PZQS01000014">
    <property type="protein sequence ID" value="PVD18390.1"/>
    <property type="molecule type" value="Genomic_DNA"/>
</dbReference>
<dbReference type="AlphaFoldDB" id="A0A2T7NB36"/>
<proteinExistence type="predicted"/>
<dbReference type="InterPro" id="IPR011989">
    <property type="entry name" value="ARM-like"/>
</dbReference>
<dbReference type="Pfam" id="PF25574">
    <property type="entry name" value="TPR_IMB1"/>
    <property type="match status" value="1"/>
</dbReference>
<keyword evidence="4" id="KW-0963">Cytoplasm</keyword>
<dbReference type="InterPro" id="IPR000357">
    <property type="entry name" value="HEAT"/>
</dbReference>
<dbReference type="Pfam" id="PF18829">
    <property type="entry name" value="Importin_rep_6"/>
    <property type="match status" value="1"/>
</dbReference>
<dbReference type="InterPro" id="IPR040122">
    <property type="entry name" value="Importin_beta"/>
</dbReference>
<evidence type="ECO:0000256" key="1">
    <source>
        <dbReference type="ARBA" id="ARBA00004123"/>
    </source>
</evidence>
<dbReference type="InterPro" id="IPR041653">
    <property type="entry name" value="Importin_rep_4"/>
</dbReference>
<dbReference type="GO" id="GO:0006606">
    <property type="term" value="P:protein import into nucleus"/>
    <property type="evidence" value="ECO:0007669"/>
    <property type="project" value="InterPro"/>
</dbReference>
<evidence type="ECO:0000256" key="3">
    <source>
        <dbReference type="ARBA" id="ARBA00022448"/>
    </source>
</evidence>
<protein>
    <recommendedName>
        <fullName evidence="10">TOG domain-containing protein</fullName>
    </recommendedName>
</protein>
<evidence type="ECO:0000256" key="2">
    <source>
        <dbReference type="ARBA" id="ARBA00004496"/>
    </source>
</evidence>
<dbReference type="OMA" id="PKRFVQE"/>
<organism evidence="11 12">
    <name type="scientific">Pomacea canaliculata</name>
    <name type="common">Golden apple snail</name>
    <dbReference type="NCBI Taxonomy" id="400727"/>
    <lineage>
        <taxon>Eukaryota</taxon>
        <taxon>Metazoa</taxon>
        <taxon>Spiralia</taxon>
        <taxon>Lophotrochozoa</taxon>
        <taxon>Mollusca</taxon>
        <taxon>Gastropoda</taxon>
        <taxon>Caenogastropoda</taxon>
        <taxon>Architaenioglossa</taxon>
        <taxon>Ampullarioidea</taxon>
        <taxon>Ampullariidae</taxon>
        <taxon>Pomacea</taxon>
    </lineage>
</organism>
<evidence type="ECO:0000256" key="5">
    <source>
        <dbReference type="ARBA" id="ARBA00022737"/>
    </source>
</evidence>
<dbReference type="SMART" id="SM01349">
    <property type="entry name" value="TOG"/>
    <property type="match status" value="1"/>
</dbReference>
<evidence type="ECO:0000259" key="10">
    <source>
        <dbReference type="SMART" id="SM01349"/>
    </source>
</evidence>
<evidence type="ECO:0000256" key="4">
    <source>
        <dbReference type="ARBA" id="ARBA00022490"/>
    </source>
</evidence>
<reference evidence="11 12" key="1">
    <citation type="submission" date="2018-04" db="EMBL/GenBank/DDBJ databases">
        <title>The genome of golden apple snail Pomacea canaliculata provides insight into stress tolerance and invasive adaptation.</title>
        <authorList>
            <person name="Liu C."/>
            <person name="Liu B."/>
            <person name="Ren Y."/>
            <person name="Zhang Y."/>
            <person name="Wang H."/>
            <person name="Li S."/>
            <person name="Jiang F."/>
            <person name="Yin L."/>
            <person name="Zhang G."/>
            <person name="Qian W."/>
            <person name="Fan W."/>
        </authorList>
    </citation>
    <scope>NUCLEOTIDE SEQUENCE [LARGE SCALE GENOMIC DNA]</scope>
    <source>
        <strain evidence="11">SZHN2017</strain>
        <tissue evidence="11">Muscle</tissue>
    </source>
</reference>
<sequence length="1098" mass="123806">MAGDASQFQLLLHGLLSTDNDIRSQSEATFNGLPAITRVGLLVQSLRKTDAPFENRTMGCILLRRLLSSNFDEIWPSFPLEMQEGLKRELMLAVREETEQAIRKKVCDVIAELARNMIDDDGNMTWQDVLKFMFELANSQSPDLMESALHIFTTFPGIFGNQQNHYLEVIRQMLLQSLQQTVTPQVVYEAIKATTAFLVANEKESHVQMHLKDLLPAIIQGIALSVVEKKDDTVLKCLIEIAENTPKYLRPQMENIFPFCLKLLSDATLDASWRQLGLEAIVTLSETAPAMVRKFNKFIPQLVPQVLSMMVELDEEEDWAFQDEADDDDLDSNAVAAESALDRLACALGGKTMLPPIISSVSQMLSHEDWRYRHAALMAISACGEGCHSHMELMLQNIIDAILPFLTDSHPRVRYAACNALGQLCTDFGPNCQRKFHDKILPALLMVLDDNATPRVQAHGAAALVNFSEDCPKGILVQYLSAIMEKLEILLTRKFKEHLEKGNKLVLEQVITTLASVADTAEDKFTQYYDRFMPCLKHIIQHAVYAVSDKLRMLRVKTIECISLIGLAVGKEKFMQDCNEVMQLLLKTQTDQQNLADDDPQISYMISAWARMCKILGKEFQQYLPMVMGPVLKAASLKPEVAVLDSDDMKDMEEDEDWQFVTIGDQQNFGIRTAGLEEKATACQMLVCYARELKEAFAEYSEEVVKIMVPLLKFYFHDDVRIAASESLPYLLECASIRGEQYVAEMWGNYICPNLLKAIEIEPEQSVLPEHLNSLAKCVEKMGKGCLSDEDVGTLVTTLNKLLTSHFERQALRQEKRKDEDYDDVVEESLMEEDEEDVYILSKVADILHSFFGTHKESFLPAFEKIMPFFVKMLGQERPWADKQWALCVWDDVLEHCGPVSATYQAFFLQPLVEYITDKQPEVRQAATYGVGVMAQFGGPVFADVCAECIPRLVSVIEHSESKNVENINATENAISAVVKICKFNSSKVNVDEIVPRLVHWLPVTEDTDEAVHIYNYVCDLLEANHPGIMGENGGNLPHVFSIIAEALMQEVVEEKSEVYHRLLGIVRQVQTNQGMFQICLAQCSPEQQQALSNALSQ</sequence>
<dbReference type="Pfam" id="PF13513">
    <property type="entry name" value="HEAT_EZ"/>
    <property type="match status" value="1"/>
</dbReference>
<comment type="caution">
    <text evidence="11">The sequence shown here is derived from an EMBL/GenBank/DDBJ whole genome shotgun (WGS) entry which is preliminary data.</text>
</comment>
<evidence type="ECO:0000313" key="12">
    <source>
        <dbReference type="Proteomes" id="UP000245119"/>
    </source>
</evidence>
<evidence type="ECO:0000313" key="11">
    <source>
        <dbReference type="EMBL" id="PVD18390.1"/>
    </source>
</evidence>
<dbReference type="PROSITE" id="PS50077">
    <property type="entry name" value="HEAT_REPEAT"/>
    <property type="match status" value="1"/>
</dbReference>
<keyword evidence="3" id="KW-0813">Transport</keyword>
<dbReference type="Proteomes" id="UP000245119">
    <property type="component" value="Linkage Group LG14"/>
</dbReference>
<dbReference type="Pfam" id="PF18808">
    <property type="entry name" value="Importin_rep_4"/>
    <property type="match status" value="1"/>
</dbReference>
<feature type="domain" description="TOG" evidence="10">
    <location>
        <begin position="340"/>
        <end position="599"/>
    </location>
</feature>
<dbReference type="STRING" id="400727.A0A2T7NB36"/>
<keyword evidence="5" id="KW-0677">Repeat</keyword>
<dbReference type="InterPro" id="IPR058584">
    <property type="entry name" value="IMB1_TNPO1-like_TPR"/>
</dbReference>
<name>A0A2T7NB36_POMCA</name>
<dbReference type="Pfam" id="PF18816">
    <property type="entry name" value="Importin_rep_5"/>
    <property type="match status" value="1"/>
</dbReference>
<accession>A0A2T7NB36</accession>
<dbReference type="InterPro" id="IPR057672">
    <property type="entry name" value="TPR_IPO4/5"/>
</dbReference>
<dbReference type="Pfam" id="PF02985">
    <property type="entry name" value="HEAT"/>
    <property type="match status" value="1"/>
</dbReference>
<comment type="subcellular location">
    <subcellularLocation>
        <location evidence="2">Cytoplasm</location>
    </subcellularLocation>
    <subcellularLocation>
        <location evidence="1">Nucleus</location>
    </subcellularLocation>
</comment>
<keyword evidence="6" id="KW-0653">Protein transport</keyword>
<evidence type="ECO:0000256" key="8">
    <source>
        <dbReference type="ARBA" id="ARBA00023242"/>
    </source>
</evidence>
<dbReference type="InterPro" id="IPR016024">
    <property type="entry name" value="ARM-type_fold"/>
</dbReference>
<dbReference type="InterPro" id="IPR040928">
    <property type="entry name" value="Importin_rep_5"/>
</dbReference>
<keyword evidence="8" id="KW-0539">Nucleus</keyword>
<feature type="repeat" description="HEAT" evidence="9">
    <location>
        <begin position="398"/>
        <end position="436"/>
    </location>
</feature>
<dbReference type="InterPro" id="IPR041389">
    <property type="entry name" value="Importin_rep_6"/>
</dbReference>
<gene>
    <name evidence="11" type="ORF">C0Q70_20939</name>
</gene>
<dbReference type="PANTHER" id="PTHR10527">
    <property type="entry name" value="IMPORTIN BETA"/>
    <property type="match status" value="1"/>
</dbReference>
<keyword evidence="12" id="KW-1185">Reference proteome</keyword>
<dbReference type="InterPro" id="IPR021133">
    <property type="entry name" value="HEAT_type_2"/>
</dbReference>
<evidence type="ECO:0000256" key="6">
    <source>
        <dbReference type="ARBA" id="ARBA00022927"/>
    </source>
</evidence>
<dbReference type="InterPro" id="IPR034085">
    <property type="entry name" value="TOG"/>
</dbReference>
<dbReference type="OrthoDB" id="543373at2759"/>
<keyword evidence="7" id="KW-0007">Acetylation</keyword>
<dbReference type="GO" id="GO:0005634">
    <property type="term" value="C:nucleus"/>
    <property type="evidence" value="ECO:0007669"/>
    <property type="project" value="UniProtKB-SubCell"/>
</dbReference>